<dbReference type="Proteomes" id="UP000625711">
    <property type="component" value="Unassembled WGS sequence"/>
</dbReference>
<accession>A0A834M6T1</accession>
<evidence type="ECO:0000256" key="9">
    <source>
        <dbReference type="ARBA" id="ARBA00023288"/>
    </source>
</evidence>
<feature type="binding site" evidence="11">
    <location>
        <position position="227"/>
    </location>
    <ligand>
        <name>Mg(2+)</name>
        <dbReference type="ChEBI" id="CHEBI:18420"/>
    </ligand>
</feature>
<dbReference type="SUPFAM" id="SSF47895">
    <property type="entry name" value="Transducin (alpha subunit), insertion domain"/>
    <property type="match status" value="1"/>
</dbReference>
<keyword evidence="15" id="KW-1185">Reference proteome</keyword>
<comment type="subcellular location">
    <subcellularLocation>
        <location evidence="12">Cell membrane</location>
    </subcellularLocation>
</comment>
<dbReference type="GO" id="GO:0007191">
    <property type="term" value="P:adenylate cyclase-activating dopamine receptor signaling pathway"/>
    <property type="evidence" value="ECO:0007669"/>
    <property type="project" value="TreeGrafter"/>
</dbReference>
<comment type="caution">
    <text evidence="14">The sequence shown here is derived from an EMBL/GenBank/DDBJ whole genome shotgun (WGS) entry which is preliminary data.</text>
</comment>
<feature type="binding site" evidence="11">
    <location>
        <position position="362"/>
    </location>
    <ligand>
        <name>Mg(2+)</name>
        <dbReference type="ChEBI" id="CHEBI:18420"/>
    </ligand>
</feature>
<dbReference type="GO" id="GO:0007606">
    <property type="term" value="P:sensory perception of chemical stimulus"/>
    <property type="evidence" value="ECO:0007669"/>
    <property type="project" value="TreeGrafter"/>
</dbReference>
<organism evidence="14 15">
    <name type="scientific">Rhynchophorus ferrugineus</name>
    <name type="common">Red palm weevil</name>
    <name type="synonym">Curculio ferrugineus</name>
    <dbReference type="NCBI Taxonomy" id="354439"/>
    <lineage>
        <taxon>Eukaryota</taxon>
        <taxon>Metazoa</taxon>
        <taxon>Ecdysozoa</taxon>
        <taxon>Arthropoda</taxon>
        <taxon>Hexapoda</taxon>
        <taxon>Insecta</taxon>
        <taxon>Pterygota</taxon>
        <taxon>Neoptera</taxon>
        <taxon>Endopterygota</taxon>
        <taxon>Coleoptera</taxon>
        <taxon>Polyphaga</taxon>
        <taxon>Cucujiformia</taxon>
        <taxon>Curculionidae</taxon>
        <taxon>Dryophthorinae</taxon>
        <taxon>Rhynchophorus</taxon>
    </lineage>
</organism>
<dbReference type="GO" id="GO:0005737">
    <property type="term" value="C:cytoplasm"/>
    <property type="evidence" value="ECO:0007669"/>
    <property type="project" value="TreeGrafter"/>
</dbReference>
<dbReference type="EMBL" id="JAACXV010013728">
    <property type="protein sequence ID" value="KAF7272683.1"/>
    <property type="molecule type" value="Genomic_DNA"/>
</dbReference>
<feature type="binding site" evidence="10">
    <location>
        <begin position="223"/>
        <end position="228"/>
    </location>
    <ligand>
        <name>GTP</name>
        <dbReference type="ChEBI" id="CHEBI:37565"/>
    </ligand>
</feature>
<dbReference type="OrthoDB" id="5817230at2759"/>
<dbReference type="GO" id="GO:0005834">
    <property type="term" value="C:heterotrimeric G-protein complex"/>
    <property type="evidence" value="ECO:0007669"/>
    <property type="project" value="UniProtKB-UniRule"/>
</dbReference>
<keyword evidence="3 11" id="KW-0479">Metal-binding</keyword>
<feature type="binding site" evidence="10">
    <location>
        <begin position="450"/>
        <end position="453"/>
    </location>
    <ligand>
        <name>GTP</name>
        <dbReference type="ChEBI" id="CHEBI:37565"/>
    </ligand>
</feature>
<evidence type="ECO:0000256" key="11">
    <source>
        <dbReference type="PIRSR" id="PIRSR601019-2"/>
    </source>
</evidence>
<evidence type="ECO:0000256" key="7">
    <source>
        <dbReference type="ARBA" id="ARBA00023139"/>
    </source>
</evidence>
<dbReference type="Pfam" id="PF00503">
    <property type="entry name" value="G-alpha"/>
    <property type="match status" value="1"/>
</dbReference>
<dbReference type="PRINTS" id="PR00318">
    <property type="entry name" value="GPROTEINA"/>
</dbReference>
<dbReference type="InterPro" id="IPR011025">
    <property type="entry name" value="GproteinA_insert"/>
</dbReference>
<gene>
    <name evidence="14" type="ORF">GWI33_014548</name>
</gene>
<keyword evidence="8 12" id="KW-0807">Transducer</keyword>
<sequence>MYGLSSILVPTRRTALSPVGYRDGRVRASVEGSRARGARRGVADPRDGAVVTGTAPEEPHREGSGRQPWAVSANEPDQRGCISVLVFPRADRGETDRTRCGAVSECLCECTHATIPPNPSDTGETRSLPPYRGTVCPLALCSDRIVELEYEGPECGPVAADKGADCWWSPLAAMGCFGDRDAGQTTEDIRSQKRISDQINRQLAKEKQVYRATHRLLLLGAGESGKSTIVKQMRILHVNGFSEREKKQKIEDIKKNIRDAIITITGAMSTLSPPVQLERAENQARVDWIQDVATGPDFDYPLEFYEHTEALWKDRGVQSTYERSNEYQLIDCAKYFLDQVDVIKRPDYTPTEQDILRCRVLTSGIFETQFQVDKVNFHMFDVGGQRDERRKWIQCFNDVTAIIFVTACSSYNMVLREDPTQNRLKESLELFKSIWNNRWLRTISVILFLNKQDLLAEKILAGKSKLEEYFAEFARYQPPAEVPNENNEPPEVFRAKYFIRDEFLRISTASGEGKHYCYPHFTCAVDTENIKRVFNDCRDIIQRMHLRQYELL</sequence>
<dbReference type="PANTHER" id="PTHR10218">
    <property type="entry name" value="GTP-BINDING PROTEIN ALPHA SUBUNIT"/>
    <property type="match status" value="1"/>
</dbReference>
<dbReference type="FunFam" id="3.40.50.300:FF:000720">
    <property type="entry name" value="Guanine nucleotide-binding protein G(k) subunit alpha"/>
    <property type="match status" value="1"/>
</dbReference>
<evidence type="ECO:0000256" key="3">
    <source>
        <dbReference type="ARBA" id="ARBA00022723"/>
    </source>
</evidence>
<dbReference type="GO" id="GO:0001664">
    <property type="term" value="F:G protein-coupled receptor binding"/>
    <property type="evidence" value="ECO:0007669"/>
    <property type="project" value="TreeGrafter"/>
</dbReference>
<dbReference type="AlphaFoldDB" id="A0A834M6T1"/>
<evidence type="ECO:0000256" key="13">
    <source>
        <dbReference type="SAM" id="MobiDB-lite"/>
    </source>
</evidence>
<evidence type="ECO:0000256" key="4">
    <source>
        <dbReference type="ARBA" id="ARBA00022741"/>
    </source>
</evidence>
<dbReference type="Gene3D" id="1.10.400.10">
    <property type="entry name" value="GI Alpha 1, domain 2-like"/>
    <property type="match status" value="1"/>
</dbReference>
<evidence type="ECO:0000313" key="14">
    <source>
        <dbReference type="EMBL" id="KAF7272683.1"/>
    </source>
</evidence>
<evidence type="ECO:0000256" key="6">
    <source>
        <dbReference type="ARBA" id="ARBA00023134"/>
    </source>
</evidence>
<dbReference type="FunFam" id="3.40.50.300:FF:006178">
    <property type="entry name" value="Guanine nucleotide-binding protein G(s) subunit alpha isoforms short"/>
    <property type="match status" value="1"/>
</dbReference>
<evidence type="ECO:0000256" key="8">
    <source>
        <dbReference type="ARBA" id="ARBA00023224"/>
    </source>
</evidence>
<comment type="function">
    <text evidence="12">Guanine nucleotide-binding proteins (G proteins) function as transducers in numerous signaling pathways controlled by G protein-coupled receptors (GPCRs).</text>
</comment>
<feature type="region of interest" description="Disordered" evidence="13">
    <location>
        <begin position="30"/>
        <end position="75"/>
    </location>
</feature>
<dbReference type="SUPFAM" id="SSF52540">
    <property type="entry name" value="P-loop containing nucleoside triphosphate hydrolases"/>
    <property type="match status" value="1"/>
</dbReference>
<evidence type="ECO:0000313" key="15">
    <source>
        <dbReference type="Proteomes" id="UP000625711"/>
    </source>
</evidence>
<feature type="binding site" evidence="10">
    <location>
        <begin position="381"/>
        <end position="385"/>
    </location>
    <ligand>
        <name>GTP</name>
        <dbReference type="ChEBI" id="CHEBI:37565"/>
    </ligand>
</feature>
<dbReference type="PROSITE" id="PS51882">
    <property type="entry name" value="G_ALPHA"/>
    <property type="match status" value="1"/>
</dbReference>
<dbReference type="SMART" id="SM00275">
    <property type="entry name" value="G_alpha"/>
    <property type="match status" value="1"/>
</dbReference>
<feature type="binding site" evidence="10">
    <location>
        <begin position="356"/>
        <end position="362"/>
    </location>
    <ligand>
        <name>GTP</name>
        <dbReference type="ChEBI" id="CHEBI:37565"/>
    </ligand>
</feature>
<dbReference type="FunFam" id="1.10.400.10:FF:000003">
    <property type="entry name" value="Guanine nucleotide-binding protein G(S) subunit alpha"/>
    <property type="match status" value="1"/>
</dbReference>
<dbReference type="InterPro" id="IPR001019">
    <property type="entry name" value="Gprotein_alpha_su"/>
</dbReference>
<evidence type="ECO:0000256" key="10">
    <source>
        <dbReference type="PIRSR" id="PIRSR601019-1"/>
    </source>
</evidence>
<dbReference type="PRINTS" id="PR00443">
    <property type="entry name" value="GPROTEINAS"/>
</dbReference>
<keyword evidence="9" id="KW-0449">Lipoprotein</keyword>
<keyword evidence="6 10" id="KW-0342">GTP-binding</keyword>
<comment type="subunit">
    <text evidence="2 12">G proteins are composed of 3 units; alpha, beta and gamma. The alpha chain contains the guanine nucleotide binding site.</text>
</comment>
<feature type="binding site" evidence="10">
    <location>
        <position position="524"/>
    </location>
    <ligand>
        <name>GTP</name>
        <dbReference type="ChEBI" id="CHEBI:37565"/>
    </ligand>
</feature>
<reference evidence="14" key="1">
    <citation type="submission" date="2020-08" db="EMBL/GenBank/DDBJ databases">
        <title>Genome sequencing and assembly of the red palm weevil Rhynchophorus ferrugineus.</title>
        <authorList>
            <person name="Dias G.B."/>
            <person name="Bergman C.M."/>
            <person name="Manee M."/>
        </authorList>
    </citation>
    <scope>NUCLEOTIDE SEQUENCE</scope>
    <source>
        <strain evidence="14">AA-2017</strain>
        <tissue evidence="14">Whole larva</tissue>
    </source>
</reference>
<dbReference type="CDD" id="cd00066">
    <property type="entry name" value="G-alpha"/>
    <property type="match status" value="1"/>
</dbReference>
<keyword evidence="4 10" id="KW-0547">Nucleotide-binding</keyword>
<keyword evidence="7" id="KW-0564">Palmitate</keyword>
<keyword evidence="12" id="KW-1003">Cell membrane</keyword>
<evidence type="ECO:0000256" key="5">
    <source>
        <dbReference type="ARBA" id="ARBA00022842"/>
    </source>
</evidence>
<evidence type="ECO:0000256" key="1">
    <source>
        <dbReference type="ARBA" id="ARBA00007172"/>
    </source>
</evidence>
<dbReference type="GO" id="GO:0031683">
    <property type="term" value="F:G-protein beta/gamma-subunit complex binding"/>
    <property type="evidence" value="ECO:0007669"/>
    <property type="project" value="UniProtKB-UniRule"/>
</dbReference>
<dbReference type="InterPro" id="IPR027417">
    <property type="entry name" value="P-loop_NTPase"/>
</dbReference>
<protein>
    <recommendedName>
        <fullName evidence="12">Guanine nucleotide-binding protein G(s) subunit alpha</fullName>
    </recommendedName>
    <alternativeName>
        <fullName evidence="12">Adenylate cyclase-stimulating G alpha protein</fullName>
    </alternativeName>
</protein>
<proteinExistence type="inferred from homology"/>
<dbReference type="GO" id="GO:0003924">
    <property type="term" value="F:GTPase activity"/>
    <property type="evidence" value="ECO:0007669"/>
    <property type="project" value="UniProtKB-UniRule"/>
</dbReference>
<evidence type="ECO:0000256" key="12">
    <source>
        <dbReference type="RuleBase" id="RU369121"/>
    </source>
</evidence>
<dbReference type="GO" id="GO:0046872">
    <property type="term" value="F:metal ion binding"/>
    <property type="evidence" value="ECO:0007669"/>
    <property type="project" value="UniProtKB-UniRule"/>
</dbReference>
<evidence type="ECO:0000256" key="2">
    <source>
        <dbReference type="ARBA" id="ARBA00011356"/>
    </source>
</evidence>
<dbReference type="Gene3D" id="3.40.50.300">
    <property type="entry name" value="P-loop containing nucleotide triphosphate hydrolases"/>
    <property type="match status" value="1"/>
</dbReference>
<dbReference type="InterPro" id="IPR000367">
    <property type="entry name" value="Gprotein_alpha_S"/>
</dbReference>
<keyword evidence="12" id="KW-0472">Membrane</keyword>
<comment type="similarity">
    <text evidence="1 12">Belongs to the G-alpha family. G(s) subfamily.</text>
</comment>
<name>A0A834M6T1_RHYFE</name>
<dbReference type="GO" id="GO:0005525">
    <property type="term" value="F:GTP binding"/>
    <property type="evidence" value="ECO:0007669"/>
    <property type="project" value="UniProtKB-UniRule"/>
</dbReference>
<dbReference type="PANTHER" id="PTHR10218:SF212">
    <property type="entry name" value="G PROTEIN ALPHA S SUBUNIT"/>
    <property type="match status" value="1"/>
</dbReference>
<keyword evidence="5 11" id="KW-0460">Magnesium</keyword>